<gene>
    <name evidence="1" type="ORF">SAMN04515674_11276</name>
</gene>
<dbReference type="InterPro" id="IPR026444">
    <property type="entry name" value="Secre_tail"/>
</dbReference>
<sequence length="825" mass="92195">MKTISKLLLFYIILTGYNISAQKSASMVWEKKFSRPSEEKNIAIDPFVPKIKLEVSLSGNSLVSISTSKTEITAIDKNGNTLWRSSDIYKNIKPHFIYNTSNPNYMLLTCNTLINGPLQQDSVFYFDKNYQLLKGFDVHSPNTYLLGVEDGIIYSDPSNTLIKYDADGKEQWRLKNDSFTLLVTSKAPYIGMLQNTEEKHQFIYLDKNGKKIATTTQKESFNKIFPTPDGGFWLLTSYSSEQECCKFDAIGNQTCKIKSSAFVPANLFPANLVTLPDNSLLFSYFNSGDPIKLAKISPAGEINTQAIPFDPPKDLAQIINSYLSLKPVSSSTVQYFSSIPLLDQADAQTFMMGTVDFANPSASWFKTIEGGSNNNTIALTQLRSAMSFGENNTFFMVYANAGSPILKTLKVFSDHGDLKWESSFKINNSGENPQLWTRGNHSIYAAALDGYTVPRFKKIQYDNGKELIVKDLDVFNYTKDILSDSLGNDYIIHQSLSGNNQFERKITAFSNNNISWEYSFGIEDYNSQTVVSKDYPYYPYYPYNLPYYPYNITKIAESNNLLALSEKGDYYSLVKINPNCSSNLTALAYTMGNTSPCSSEKVKLVTDKKEGFTYQWQKDGINLSYEGKDAVQDVSESGTYKVIVSNSICQQTAVSNEIILKFKPLPQVLLSVDAKVTTSTSAIRLTTSGDSGLTYQWQKDGVNIPDANLSAFDAKVSGKYTVMVTKDGCSNISNALMVDILIPLGVEEEEKIAKIAPNPNNGSFKLEIPSNFKNAELTLFDGLGRERNFKVNGDTLSITDPQKGIYYLNFYLNGNIHVQKIIVMD</sequence>
<dbReference type="NCBIfam" id="TIGR04183">
    <property type="entry name" value="Por_Secre_tail"/>
    <property type="match status" value="1"/>
</dbReference>
<dbReference type="OrthoDB" id="902276at2"/>
<dbReference type="SUPFAM" id="SSF50969">
    <property type="entry name" value="YVTN repeat-like/Quinoprotein amine dehydrogenase"/>
    <property type="match status" value="1"/>
</dbReference>
<dbReference type="Proteomes" id="UP000199306">
    <property type="component" value="Unassembled WGS sequence"/>
</dbReference>
<dbReference type="InterPro" id="IPR013783">
    <property type="entry name" value="Ig-like_fold"/>
</dbReference>
<dbReference type="Gene3D" id="2.60.40.10">
    <property type="entry name" value="Immunoglobulins"/>
    <property type="match status" value="1"/>
</dbReference>
<organism evidence="1 2">
    <name type="scientific">Pseudarcicella hirudinis</name>
    <dbReference type="NCBI Taxonomy" id="1079859"/>
    <lineage>
        <taxon>Bacteria</taxon>
        <taxon>Pseudomonadati</taxon>
        <taxon>Bacteroidota</taxon>
        <taxon>Cytophagia</taxon>
        <taxon>Cytophagales</taxon>
        <taxon>Flectobacillaceae</taxon>
        <taxon>Pseudarcicella</taxon>
    </lineage>
</organism>
<dbReference type="AlphaFoldDB" id="A0A1I5WND9"/>
<reference evidence="1 2" key="1">
    <citation type="submission" date="2016-10" db="EMBL/GenBank/DDBJ databases">
        <authorList>
            <person name="de Groot N.N."/>
        </authorList>
    </citation>
    <scope>NUCLEOTIDE SEQUENCE [LARGE SCALE GENOMIC DNA]</scope>
    <source>
        <strain evidence="2">E92,LMG 26720,CCM 7988</strain>
    </source>
</reference>
<name>A0A1I5WND9_9BACT</name>
<evidence type="ECO:0000313" key="1">
    <source>
        <dbReference type="EMBL" id="SFQ21332.1"/>
    </source>
</evidence>
<dbReference type="EMBL" id="FOXH01000012">
    <property type="protein sequence ID" value="SFQ21332.1"/>
    <property type="molecule type" value="Genomic_DNA"/>
</dbReference>
<keyword evidence="2" id="KW-1185">Reference proteome</keyword>
<accession>A0A1I5WND9</accession>
<protein>
    <submittedName>
        <fullName evidence="1">Por secretion system C-terminal sorting domain-containing protein</fullName>
    </submittedName>
</protein>
<dbReference type="STRING" id="1079859.SAMN04515674_11276"/>
<dbReference type="InterPro" id="IPR011044">
    <property type="entry name" value="Quino_amine_DH_bsu"/>
</dbReference>
<proteinExistence type="predicted"/>
<dbReference type="RefSeq" id="WP_092018615.1">
    <property type="nucleotide sequence ID" value="NZ_FOXH01000012.1"/>
</dbReference>
<evidence type="ECO:0000313" key="2">
    <source>
        <dbReference type="Proteomes" id="UP000199306"/>
    </source>
</evidence>